<comment type="caution">
    <text evidence="8">The sequence shown here is derived from an EMBL/GenBank/DDBJ whole genome shotgun (WGS) entry which is preliminary data.</text>
</comment>
<dbReference type="PRINTS" id="PR00507">
    <property type="entry name" value="N12N6MTFRASE"/>
</dbReference>
<keyword evidence="2" id="KW-0489">Methyltransferase</keyword>
<dbReference type="Pfam" id="PF07669">
    <property type="entry name" value="Eco57I"/>
    <property type="match status" value="1"/>
</dbReference>
<evidence type="ECO:0000256" key="1">
    <source>
        <dbReference type="ARBA" id="ARBA00011900"/>
    </source>
</evidence>
<dbReference type="InterPro" id="IPR029063">
    <property type="entry name" value="SAM-dependent_MTases_sf"/>
</dbReference>
<reference evidence="8 9" key="1">
    <citation type="submission" date="2015-12" db="EMBL/GenBank/DDBJ databases">
        <title>Draft genome sequence of Mesorhizobium sp. UFLA 01-765, a multitolerant efficient symbiont and plant-growth promoting strain isolated from Zn-mining soil using Leucaena leucocephala as a trap plant.</title>
        <authorList>
            <person name="Rangel W.M."/>
            <person name="Thijs S."/>
            <person name="Longatti S.M."/>
            <person name="Moreira F.M."/>
            <person name="Weyens N."/>
            <person name="Vangronsveld J."/>
            <person name="Van Hamme J.D."/>
            <person name="Bottos E.M."/>
            <person name="Rineau F."/>
        </authorList>
    </citation>
    <scope>NUCLEOTIDE SEQUENCE [LARGE SCALE GENOMIC DNA]</scope>
    <source>
        <strain evidence="8 9">UFLA 01-765</strain>
    </source>
</reference>
<evidence type="ECO:0000313" key="8">
    <source>
        <dbReference type="EMBL" id="KUM25645.1"/>
    </source>
</evidence>
<dbReference type="Gene3D" id="3.40.50.150">
    <property type="entry name" value="Vaccinia Virus protein VP39"/>
    <property type="match status" value="2"/>
</dbReference>
<organism evidence="8 9">
    <name type="scientific">Rhizobium loti</name>
    <name type="common">Mesorhizobium loti</name>
    <dbReference type="NCBI Taxonomy" id="381"/>
    <lineage>
        <taxon>Bacteria</taxon>
        <taxon>Pseudomonadati</taxon>
        <taxon>Pseudomonadota</taxon>
        <taxon>Alphaproteobacteria</taxon>
        <taxon>Hyphomicrobiales</taxon>
        <taxon>Phyllobacteriaceae</taxon>
        <taxon>Mesorhizobium</taxon>
    </lineage>
</organism>
<dbReference type="REBASE" id="147162">
    <property type="entry name" value="Msp765ORF25350P"/>
</dbReference>
<dbReference type="InterPro" id="IPR011639">
    <property type="entry name" value="MethylTrfase_TaqI-like_dom"/>
</dbReference>
<evidence type="ECO:0000256" key="5">
    <source>
        <dbReference type="ARBA" id="ARBA00047942"/>
    </source>
</evidence>
<proteinExistence type="predicted"/>
<evidence type="ECO:0000256" key="3">
    <source>
        <dbReference type="ARBA" id="ARBA00022679"/>
    </source>
</evidence>
<keyword evidence="4" id="KW-0949">S-adenosyl-L-methionine</keyword>
<dbReference type="EC" id="2.1.1.72" evidence="1"/>
<dbReference type="SUPFAM" id="SSF53335">
    <property type="entry name" value="S-adenosyl-L-methionine-dependent methyltransferases"/>
    <property type="match status" value="1"/>
</dbReference>
<evidence type="ECO:0000256" key="4">
    <source>
        <dbReference type="ARBA" id="ARBA00022691"/>
    </source>
</evidence>
<feature type="domain" description="Type II methyltransferase M.TaqI-like" evidence="7">
    <location>
        <begin position="516"/>
        <end position="751"/>
    </location>
</feature>
<evidence type="ECO:0000256" key="2">
    <source>
        <dbReference type="ARBA" id="ARBA00022603"/>
    </source>
</evidence>
<evidence type="ECO:0000256" key="6">
    <source>
        <dbReference type="SAM" id="MobiDB-lite"/>
    </source>
</evidence>
<evidence type="ECO:0000313" key="9">
    <source>
        <dbReference type="Proteomes" id="UP000053176"/>
    </source>
</evidence>
<dbReference type="EMBL" id="LPWA01000115">
    <property type="protein sequence ID" value="KUM25645.1"/>
    <property type="molecule type" value="Genomic_DNA"/>
</dbReference>
<name>A0A101KRG5_RHILI</name>
<sequence>MLSVIDRQAAGNQAEADYGVPKGLTIRDEVARYFRIGQALFADFAKAETPSSHATTRFIERLLGQVLGFSDIAHVGSRTEDGRLFAVTLEALSGRVPVVVVPPSDDLDHASESLPTDGRKRSAATAMQDWLNHSDAALWGLASNGEKLRLMRDNQSLTRPTYIEANVRQIFEAEDFASFAALWLLVHASRFGKPPAPATDCSLERWREQGSKQGIAARDRLRDGVEAALVALGTGFLAENPALRERVTSGQLPLTSFFSELLRLVYRLIFLMAAEDRDLLHSPSAPAAARRLYAQGYSLAALRDRSVRRSAWDAHRDRWEGLKITFAALDRGEKLLGLPALGGLFARGEVPDLEHARLSNKALMEAIYRLAWLKDASSLQPVNWRDMETEELGSVYESLLELTPRLVDEGRAMTFAEGAETKGNQRKTTGSYYTPDSLVQALLDSALDPVLDRIEAEADEPSKALERVTVIDPACGSGHFLLAAARRIATRLARLRSGGVASAADYRHALRDVVRNCIHGVDRNPMAVELTKVALWIETVEPGKPLGFLDANIRCGDALLGVFDLDALKEGVPDGAYKPLTGDDKETAKHFAARNKAEKRGQGSLDFASGAGRLPAAPPLGKTAESLRALPEDTVEEVERKKTSWAAAERDPRRWAWRIAADLYVAAFLTPKTGGVPANRVQVAIPTTGQVWQALGGHTVYGPLVGRAQEVAGNARAFHWPLEFPDIMEHGGFDCVLGNPPWERIKLQEEEFFAVRDPEIASAKNAAARKRLIAQLNEINPRLAAEWTDAIRTAECESAFIRLSGRYPLGGVGDINTYAVFADFFRQAISQRGIAGLIVPNGLVTGYSYRDFLRHLLNTKTLASFFGFENEDKIFPSVHNETKFGLLTIHGSKGAVEKPWFTAHLRHPDGIKRPERRYQLTIDEIEAINPNTLNLPAFRQAKDAEVTAAIHKNAPVLIHRRADGQVDNPWYVNMRTLFHMAGASGDFQDDQDIAPLIVERREALAILRDGRTVYPLYEGKMFWHFDHRYGTYAGQTEKQANKGVLPHVSDAQHDNPTHRSVPRYWVDAGATDQILGEELGAKWFFAWRDVGPSERTFIGTVVPRTAIGHTAPILISRAPMRKRAALCGILSSLVVDYAARQKTNRMTFFVVEQLPILSVTILESNQPWIGSSPIDWLADRVLELCYTNEELSSFGEDLGRTHPPFRWDPHRRVILQAEIDAAVLHLYGMSHSQAEWLIESFTVLRKYEEKEYGEFRTKRIVLDIYGEMEAAKQANGSYRSRLDPAAADLSCCHEIGPTRQV</sequence>
<feature type="region of interest" description="Disordered" evidence="6">
    <location>
        <begin position="595"/>
        <end position="624"/>
    </location>
</feature>
<keyword evidence="3" id="KW-0808">Transferase</keyword>
<evidence type="ECO:0000259" key="7">
    <source>
        <dbReference type="Pfam" id="PF07669"/>
    </source>
</evidence>
<dbReference type="GO" id="GO:0009007">
    <property type="term" value="F:site-specific DNA-methyltransferase (adenine-specific) activity"/>
    <property type="evidence" value="ECO:0007669"/>
    <property type="project" value="UniProtKB-EC"/>
</dbReference>
<dbReference type="Proteomes" id="UP000053176">
    <property type="component" value="Unassembled WGS sequence"/>
</dbReference>
<dbReference type="GO" id="GO:0032259">
    <property type="term" value="P:methylation"/>
    <property type="evidence" value="ECO:0007669"/>
    <property type="project" value="UniProtKB-KW"/>
</dbReference>
<dbReference type="InterPro" id="IPR050953">
    <property type="entry name" value="N4_N6_ade-DNA_methylase"/>
</dbReference>
<dbReference type="PANTHER" id="PTHR33841">
    <property type="entry name" value="DNA METHYLTRANSFERASE YEEA-RELATED"/>
    <property type="match status" value="1"/>
</dbReference>
<protein>
    <recommendedName>
        <fullName evidence="1">site-specific DNA-methyltransferase (adenine-specific)</fullName>
        <ecNumber evidence="1">2.1.1.72</ecNumber>
    </recommendedName>
</protein>
<accession>A0A101KRG5</accession>
<dbReference type="GO" id="GO:0006304">
    <property type="term" value="P:DNA modification"/>
    <property type="evidence" value="ECO:0007669"/>
    <property type="project" value="InterPro"/>
</dbReference>
<dbReference type="PANTHER" id="PTHR33841:SF1">
    <property type="entry name" value="DNA METHYLTRANSFERASE A"/>
    <property type="match status" value="1"/>
</dbReference>
<gene>
    <name evidence="8" type="ORF">AU467_25350</name>
</gene>
<comment type="catalytic activity">
    <reaction evidence="5">
        <text>a 2'-deoxyadenosine in DNA + S-adenosyl-L-methionine = an N(6)-methyl-2'-deoxyadenosine in DNA + S-adenosyl-L-homocysteine + H(+)</text>
        <dbReference type="Rhea" id="RHEA:15197"/>
        <dbReference type="Rhea" id="RHEA-COMP:12418"/>
        <dbReference type="Rhea" id="RHEA-COMP:12419"/>
        <dbReference type="ChEBI" id="CHEBI:15378"/>
        <dbReference type="ChEBI" id="CHEBI:57856"/>
        <dbReference type="ChEBI" id="CHEBI:59789"/>
        <dbReference type="ChEBI" id="CHEBI:90615"/>
        <dbReference type="ChEBI" id="CHEBI:90616"/>
        <dbReference type="EC" id="2.1.1.72"/>
    </reaction>
</comment>